<evidence type="ECO:0000259" key="4">
    <source>
        <dbReference type="Pfam" id="PF01420"/>
    </source>
</evidence>
<dbReference type="RefSeq" id="WP_105472710.1">
    <property type="nucleotide sequence ID" value="NZ_PVEO01000001.1"/>
</dbReference>
<evidence type="ECO:0000256" key="3">
    <source>
        <dbReference type="ARBA" id="ARBA00023125"/>
    </source>
</evidence>
<comment type="similarity">
    <text evidence="1">Belongs to the type-I restriction system S methylase family.</text>
</comment>
<organism evidence="5 6">
    <name type="scientific">Jejuia pallidilutea</name>
    <dbReference type="NCBI Taxonomy" id="504487"/>
    <lineage>
        <taxon>Bacteria</taxon>
        <taxon>Pseudomonadati</taxon>
        <taxon>Bacteroidota</taxon>
        <taxon>Flavobacteriia</taxon>
        <taxon>Flavobacteriales</taxon>
        <taxon>Flavobacteriaceae</taxon>
        <taxon>Jejuia</taxon>
    </lineage>
</organism>
<evidence type="ECO:0000313" key="6">
    <source>
        <dbReference type="Proteomes" id="UP000251545"/>
    </source>
</evidence>
<dbReference type="Gene3D" id="3.90.220.20">
    <property type="entry name" value="DNA methylase specificity domains"/>
    <property type="match status" value="2"/>
</dbReference>
<dbReference type="Gene3D" id="1.10.287.1120">
    <property type="entry name" value="Bipartite methylase S protein"/>
    <property type="match status" value="1"/>
</dbReference>
<keyword evidence="3" id="KW-0238">DNA-binding</keyword>
<dbReference type="PANTHER" id="PTHR30408:SF12">
    <property type="entry name" value="TYPE I RESTRICTION ENZYME MJAVIII SPECIFICITY SUBUNIT"/>
    <property type="match status" value="1"/>
</dbReference>
<feature type="domain" description="Type I restriction modification DNA specificity" evidence="4">
    <location>
        <begin position="216"/>
        <end position="392"/>
    </location>
</feature>
<accession>A0A362XEX0</accession>
<name>A0A362XEX0_9FLAO</name>
<dbReference type="InterPro" id="IPR044946">
    <property type="entry name" value="Restrct_endonuc_typeI_TRD_sf"/>
</dbReference>
<dbReference type="CDD" id="cd17513">
    <property type="entry name" value="RMtype1_S_AveSPN6ORF1907P_TRD2-CR2_like"/>
    <property type="match status" value="1"/>
</dbReference>
<dbReference type="GO" id="GO:0003677">
    <property type="term" value="F:DNA binding"/>
    <property type="evidence" value="ECO:0007669"/>
    <property type="project" value="UniProtKB-KW"/>
</dbReference>
<dbReference type="EMBL" id="PVEO01000001">
    <property type="protein sequence ID" value="PQV51780.1"/>
    <property type="molecule type" value="Genomic_DNA"/>
</dbReference>
<dbReference type="Proteomes" id="UP000251545">
    <property type="component" value="Unassembled WGS sequence"/>
</dbReference>
<evidence type="ECO:0000256" key="2">
    <source>
        <dbReference type="ARBA" id="ARBA00022747"/>
    </source>
</evidence>
<protein>
    <submittedName>
        <fullName evidence="5">Type I restriction enzyme S subunit</fullName>
    </submittedName>
</protein>
<feature type="domain" description="Type I restriction modification DNA specificity" evidence="4">
    <location>
        <begin position="16"/>
        <end position="188"/>
    </location>
</feature>
<dbReference type="SUPFAM" id="SSF116734">
    <property type="entry name" value="DNA methylase specificity domain"/>
    <property type="match status" value="2"/>
</dbReference>
<evidence type="ECO:0000313" key="5">
    <source>
        <dbReference type="EMBL" id="PQV51780.1"/>
    </source>
</evidence>
<evidence type="ECO:0000256" key="1">
    <source>
        <dbReference type="ARBA" id="ARBA00010923"/>
    </source>
</evidence>
<dbReference type="InterPro" id="IPR000055">
    <property type="entry name" value="Restrct_endonuc_typeI_TRD"/>
</dbReference>
<dbReference type="PANTHER" id="PTHR30408">
    <property type="entry name" value="TYPE-1 RESTRICTION ENZYME ECOKI SPECIFICITY PROTEIN"/>
    <property type="match status" value="1"/>
</dbReference>
<proteinExistence type="inferred from homology"/>
<reference evidence="5 6" key="1">
    <citation type="submission" date="2018-02" db="EMBL/GenBank/DDBJ databases">
        <title>Genomic Encyclopedia of Archaeal and Bacterial Type Strains, Phase II (KMG-II): from individual species to whole genera.</title>
        <authorList>
            <person name="Goeker M."/>
        </authorList>
    </citation>
    <scope>NUCLEOTIDE SEQUENCE [LARGE SCALE GENOMIC DNA]</scope>
    <source>
        <strain evidence="5 6">DSM 21165</strain>
    </source>
</reference>
<comment type="caution">
    <text evidence="5">The sequence shown here is derived from an EMBL/GenBank/DDBJ whole genome shotgun (WGS) entry which is preliminary data.</text>
</comment>
<gene>
    <name evidence="5" type="ORF">CLV33_101712</name>
</gene>
<sequence length="408" mass="45983">MELLQPKLRFIEFKNQWIKTKLGALGVFKGGGTPATNKANYWKGNTPWISSSDILENDIFNINITRYISNEAIEESAAKLVPLNSVLFVSRVGIGKLAVSNLNLCTSQDFANLTPKKDNSWFIAYYFLSKNKLLHQFAQGTSIKGFTTGDLKSIPINLPSIPEQQKIASFLTDVDDKITKLTKKKDLLEQYKKGIMQKIFSQELRFKDDNGNAFPKWEVKKLGDLGSTLNGLTGKTKENFGSGKPYIQYKQIFDSSKINIDNCGLVDVTSTDNQTKVQYGDVFFTTSSETPNEIGTASVLLDSVGEMYLNSFCFGFRVNQSILYPSFSQFLFRSNDFRKKMIPLAQGSTRYNISKSSFLKLKVYLPSIEEQTKIANFLSDIDIKIEALNTKIENSKAFKKGLLQQMFV</sequence>
<dbReference type="GO" id="GO:0009307">
    <property type="term" value="P:DNA restriction-modification system"/>
    <property type="evidence" value="ECO:0007669"/>
    <property type="project" value="UniProtKB-KW"/>
</dbReference>
<dbReference type="AlphaFoldDB" id="A0A362XEX0"/>
<dbReference type="Pfam" id="PF01420">
    <property type="entry name" value="Methylase_S"/>
    <property type="match status" value="2"/>
</dbReference>
<keyword evidence="2" id="KW-0680">Restriction system</keyword>
<dbReference type="InterPro" id="IPR052021">
    <property type="entry name" value="Type-I_RS_S_subunit"/>
</dbReference>